<gene>
    <name evidence="2" type="ORF">CL1_1427</name>
</gene>
<dbReference type="KEGG" id="thm:CL1_1427"/>
<dbReference type="SUPFAM" id="SSF55021">
    <property type="entry name" value="ACT-like"/>
    <property type="match status" value="1"/>
</dbReference>
<accession>I3ZV91</accession>
<dbReference type="InterPro" id="IPR045865">
    <property type="entry name" value="ACT-like_dom_sf"/>
</dbReference>
<feature type="domain" description="ACT" evidence="1">
    <location>
        <begin position="79"/>
        <end position="154"/>
    </location>
</feature>
<dbReference type="Gene3D" id="3.30.70.260">
    <property type="match status" value="1"/>
</dbReference>
<keyword evidence="3" id="KW-1185">Reference proteome</keyword>
<dbReference type="HOGENOM" id="CLU_1881149_0_0_2"/>
<dbReference type="AlphaFoldDB" id="I3ZV91"/>
<sequence length="155" mass="17214">MVPVWAANFKNPFIVPCELAIMRHYEIVKIKRDGAVEIPMDYAYELGLLEGAYFLIEVDTDLNEIHMERIALPGKRLAEVELVVEDRPGVLAKISGLFGRHGVNILFSESEELSAIGLAGIVAVVDIGGVGNLDDLRRELESLPEVREVYLNPLD</sequence>
<dbReference type="InterPro" id="IPR002912">
    <property type="entry name" value="ACT_dom"/>
</dbReference>
<organism evidence="2 3">
    <name type="scientific">Thermococcus cleftensis (strain DSM 27260 / KACC 17922 / CL1)</name>
    <dbReference type="NCBI Taxonomy" id="163003"/>
    <lineage>
        <taxon>Archaea</taxon>
        <taxon>Methanobacteriati</taxon>
        <taxon>Methanobacteriota</taxon>
        <taxon>Thermococci</taxon>
        <taxon>Thermococcales</taxon>
        <taxon>Thermococcaceae</taxon>
        <taxon>Thermococcus</taxon>
    </lineage>
</organism>
<dbReference type="STRING" id="163003.CL1_1427"/>
<dbReference type="EMBL" id="CP003651">
    <property type="protein sequence ID" value="AFL95625.1"/>
    <property type="molecule type" value="Genomic_DNA"/>
</dbReference>
<proteinExistence type="predicted"/>
<evidence type="ECO:0000313" key="3">
    <source>
        <dbReference type="Proteomes" id="UP000006064"/>
    </source>
</evidence>
<protein>
    <recommendedName>
        <fullName evidence="1">ACT domain-containing protein</fullName>
    </recommendedName>
</protein>
<reference evidence="2 3" key="1">
    <citation type="journal article" date="2012" name="J. Bacteriol.">
        <title>Complete Genome Sequence of the Hyperthermophilic Archaeon Thermococcus sp. Strain CL1, Isolated from a Paralvinella sp. Polychaete Worm Collected from a Hydrothermal Vent.</title>
        <authorList>
            <person name="Jung J.H."/>
            <person name="Holden J.F."/>
            <person name="Seo D.H."/>
            <person name="Park K.H."/>
            <person name="Shin H."/>
            <person name="Ryu S."/>
            <person name="Lee J.H."/>
            <person name="Park C.S."/>
        </authorList>
    </citation>
    <scope>NUCLEOTIDE SEQUENCE [LARGE SCALE GENOMIC DNA]</scope>
    <source>
        <strain evidence="3">DSM 27260 / KACC 17922 / CL1</strain>
    </source>
</reference>
<dbReference type="Proteomes" id="UP000006064">
    <property type="component" value="Chromosome"/>
</dbReference>
<dbReference type="NCBIfam" id="NF006352">
    <property type="entry name" value="PRK08577.1"/>
    <property type="match status" value="1"/>
</dbReference>
<evidence type="ECO:0000259" key="1">
    <source>
        <dbReference type="PROSITE" id="PS51671"/>
    </source>
</evidence>
<dbReference type="Pfam" id="PF01842">
    <property type="entry name" value="ACT"/>
    <property type="match status" value="1"/>
</dbReference>
<dbReference type="PROSITE" id="PS51671">
    <property type="entry name" value="ACT"/>
    <property type="match status" value="1"/>
</dbReference>
<name>I3ZV91_THECF</name>
<evidence type="ECO:0000313" key="2">
    <source>
        <dbReference type="EMBL" id="AFL95625.1"/>
    </source>
</evidence>